<protein>
    <submittedName>
        <fullName evidence="1">Uncharacterized protein</fullName>
    </submittedName>
</protein>
<name>A0A6V8QYS9_TRIAP</name>
<dbReference type="AlphaFoldDB" id="A0A6V8QYS9"/>
<dbReference type="OrthoDB" id="10561127at2759"/>
<gene>
    <name evidence="1" type="ORF">TASIC1_0009025100</name>
</gene>
<evidence type="ECO:0000313" key="1">
    <source>
        <dbReference type="EMBL" id="GFP57914.1"/>
    </source>
</evidence>
<organism evidence="1 2">
    <name type="scientific">Trichoderma asperellum</name>
    <name type="common">Filamentous fungus</name>
    <dbReference type="NCBI Taxonomy" id="101201"/>
    <lineage>
        <taxon>Eukaryota</taxon>
        <taxon>Fungi</taxon>
        <taxon>Dikarya</taxon>
        <taxon>Ascomycota</taxon>
        <taxon>Pezizomycotina</taxon>
        <taxon>Sordariomycetes</taxon>
        <taxon>Hypocreomycetidae</taxon>
        <taxon>Hypocreales</taxon>
        <taxon>Hypocreaceae</taxon>
        <taxon>Trichoderma</taxon>
    </lineage>
</organism>
<proteinExistence type="predicted"/>
<dbReference type="Proteomes" id="UP000517252">
    <property type="component" value="Unassembled WGS sequence"/>
</dbReference>
<dbReference type="EMBL" id="BLZH01000009">
    <property type="protein sequence ID" value="GFP57914.1"/>
    <property type="molecule type" value="Genomic_DNA"/>
</dbReference>
<comment type="caution">
    <text evidence="1">The sequence shown here is derived from an EMBL/GenBank/DDBJ whole genome shotgun (WGS) entry which is preliminary data.</text>
</comment>
<accession>A0A6V8QYS9</accession>
<sequence length="194" mass="20879">MLIAAIGNLSYNCHYYKHDLCSDDDTNNDDCYDRHCHNGKRSQLYLIVLYQSPIYCDFYRAFLQAVATASVTPFCLTVNPGTEFLGWVISGVGAGSNMPFRAIFDTGHLTLLPVMFDLDIFKSTGQLVTEDGLIIAVQGPIDDDTRVFEVDPADIAASPSNYTVLTCSAAGGTSVTCTATVPGSEDSILGTPGL</sequence>
<reference evidence="1 2" key="1">
    <citation type="submission" date="2020-07" db="EMBL/GenBank/DDBJ databases">
        <title>Trichoderma asperellum IC-1 whole genome shotgun sequence.</title>
        <authorList>
            <person name="Kanamasa S."/>
            <person name="Takahashi H."/>
        </authorList>
    </citation>
    <scope>NUCLEOTIDE SEQUENCE [LARGE SCALE GENOMIC DNA]</scope>
    <source>
        <strain evidence="1 2">IC-1</strain>
    </source>
</reference>
<evidence type="ECO:0000313" key="2">
    <source>
        <dbReference type="Proteomes" id="UP000517252"/>
    </source>
</evidence>